<dbReference type="GO" id="GO:0016114">
    <property type="term" value="P:terpenoid biosynthetic process"/>
    <property type="evidence" value="ECO:0007669"/>
    <property type="project" value="InterPro"/>
</dbReference>
<accession>A0AAV1WKA0</accession>
<proteinExistence type="predicted"/>
<dbReference type="Pfam" id="PF01397">
    <property type="entry name" value="Terpene_synth"/>
    <property type="match status" value="1"/>
</dbReference>
<dbReference type="InterPro" id="IPR001906">
    <property type="entry name" value="Terpene_synth_N"/>
</dbReference>
<dbReference type="InterPro" id="IPR008930">
    <property type="entry name" value="Terpenoid_cyclase/PrenylTrfase"/>
</dbReference>
<protein>
    <recommendedName>
        <fullName evidence="4">Terpene synthase N-terminal domain-containing protein</fullName>
    </recommendedName>
</protein>
<dbReference type="Gene3D" id="1.50.10.130">
    <property type="entry name" value="Terpene synthase, N-terminal domain"/>
    <property type="match status" value="1"/>
</dbReference>
<dbReference type="InterPro" id="IPR050148">
    <property type="entry name" value="Terpene_synthase-like"/>
</dbReference>
<gene>
    <name evidence="5" type="ORF">LLUT_LOCUS10524</name>
</gene>
<dbReference type="AlphaFoldDB" id="A0AAV1WKA0"/>
<evidence type="ECO:0000256" key="3">
    <source>
        <dbReference type="ARBA" id="ARBA00023239"/>
    </source>
</evidence>
<reference evidence="5 6" key="1">
    <citation type="submission" date="2024-03" db="EMBL/GenBank/DDBJ databases">
        <authorList>
            <person name="Martinez-Hernandez J."/>
        </authorList>
    </citation>
    <scope>NUCLEOTIDE SEQUENCE [LARGE SCALE GENOMIC DNA]</scope>
</reference>
<evidence type="ECO:0000256" key="2">
    <source>
        <dbReference type="ARBA" id="ARBA00022842"/>
    </source>
</evidence>
<comment type="caution">
    <text evidence="5">The sequence shown here is derived from an EMBL/GenBank/DDBJ whole genome shotgun (WGS) entry which is preliminary data.</text>
</comment>
<name>A0AAV1WKA0_LUPLU</name>
<keyword evidence="2" id="KW-0460">Magnesium</keyword>
<sequence length="122" mass="14308">MFPCKRLHALPHLYVGLEFGHDLNLINPFKEDFLNDNDEEKLKVLKHVLTNGSESSLQKLCMIDAMQRLNVDYHFQEEIDDFLRKEYVIYSTSGDGFGHDDLHQIAFHFRLFRQQGHHVPPG</sequence>
<keyword evidence="6" id="KW-1185">Reference proteome</keyword>
<evidence type="ECO:0000256" key="1">
    <source>
        <dbReference type="ARBA" id="ARBA00001946"/>
    </source>
</evidence>
<dbReference type="SUPFAM" id="SSF48239">
    <property type="entry name" value="Terpenoid cyclases/Protein prenyltransferases"/>
    <property type="match status" value="1"/>
</dbReference>
<dbReference type="GO" id="GO:0010333">
    <property type="term" value="F:terpene synthase activity"/>
    <property type="evidence" value="ECO:0007669"/>
    <property type="project" value="InterPro"/>
</dbReference>
<dbReference type="PANTHER" id="PTHR31225">
    <property type="entry name" value="OS04G0344100 PROTEIN-RELATED"/>
    <property type="match status" value="1"/>
</dbReference>
<keyword evidence="3" id="KW-0456">Lyase</keyword>
<evidence type="ECO:0000259" key="4">
    <source>
        <dbReference type="Pfam" id="PF01397"/>
    </source>
</evidence>
<dbReference type="Proteomes" id="UP001497480">
    <property type="component" value="Unassembled WGS sequence"/>
</dbReference>
<dbReference type="EMBL" id="CAXHTB010000007">
    <property type="protein sequence ID" value="CAL0309464.1"/>
    <property type="molecule type" value="Genomic_DNA"/>
</dbReference>
<comment type="cofactor">
    <cofactor evidence="1">
        <name>Mg(2+)</name>
        <dbReference type="ChEBI" id="CHEBI:18420"/>
    </cofactor>
</comment>
<dbReference type="InterPro" id="IPR036965">
    <property type="entry name" value="Terpene_synth_N_sf"/>
</dbReference>
<organism evidence="5 6">
    <name type="scientific">Lupinus luteus</name>
    <name type="common">European yellow lupine</name>
    <dbReference type="NCBI Taxonomy" id="3873"/>
    <lineage>
        <taxon>Eukaryota</taxon>
        <taxon>Viridiplantae</taxon>
        <taxon>Streptophyta</taxon>
        <taxon>Embryophyta</taxon>
        <taxon>Tracheophyta</taxon>
        <taxon>Spermatophyta</taxon>
        <taxon>Magnoliopsida</taxon>
        <taxon>eudicotyledons</taxon>
        <taxon>Gunneridae</taxon>
        <taxon>Pentapetalae</taxon>
        <taxon>rosids</taxon>
        <taxon>fabids</taxon>
        <taxon>Fabales</taxon>
        <taxon>Fabaceae</taxon>
        <taxon>Papilionoideae</taxon>
        <taxon>50 kb inversion clade</taxon>
        <taxon>genistoids sensu lato</taxon>
        <taxon>core genistoids</taxon>
        <taxon>Genisteae</taxon>
        <taxon>Lupinus</taxon>
    </lineage>
</organism>
<feature type="domain" description="Terpene synthase N-terminal" evidence="4">
    <location>
        <begin position="40"/>
        <end position="121"/>
    </location>
</feature>
<evidence type="ECO:0000313" key="5">
    <source>
        <dbReference type="EMBL" id="CAL0309464.1"/>
    </source>
</evidence>
<evidence type="ECO:0000313" key="6">
    <source>
        <dbReference type="Proteomes" id="UP001497480"/>
    </source>
</evidence>
<dbReference type="PANTHER" id="PTHR31225:SF0">
    <property type="entry name" value="S-(+)-LINALOOL SYNTHASE, CHLOROPLASTIC"/>
    <property type="match status" value="1"/>
</dbReference>